<keyword evidence="2" id="KW-0472">Membrane</keyword>
<reference evidence="4" key="1">
    <citation type="submission" date="2022-06" db="EMBL/GenBank/DDBJ databases">
        <title>Draft genome sequences of Leminorella grimontii str. JCM5902.</title>
        <authorList>
            <person name="Wakabayashi Y."/>
            <person name="Kojima K."/>
        </authorList>
    </citation>
    <scope>NUCLEOTIDE SEQUENCE</scope>
    <source>
        <strain evidence="4">JCM 5902</strain>
    </source>
</reference>
<gene>
    <name evidence="4" type="ORF">SOASR030_14850</name>
</gene>
<evidence type="ECO:0000256" key="1">
    <source>
        <dbReference type="ARBA" id="ARBA00004167"/>
    </source>
</evidence>
<comment type="caution">
    <text evidence="4">The sequence shown here is derived from an EMBL/GenBank/DDBJ whole genome shotgun (WGS) entry which is preliminary data.</text>
</comment>
<dbReference type="GO" id="GO:0016020">
    <property type="term" value="C:membrane"/>
    <property type="evidence" value="ECO:0007669"/>
    <property type="project" value="UniProtKB-SubCell"/>
</dbReference>
<keyword evidence="2" id="KW-1133">Transmembrane helix</keyword>
<dbReference type="InterPro" id="IPR012902">
    <property type="entry name" value="N_methyl_site"/>
</dbReference>
<sequence>MTASALRQEGFSLIETLVAMLLFSVTVLGLMHYQQALTSQFYHYANEQKAWRLAAQALELYPISVDEDAVLKAAGWRFSVADRRLDERCDEVTAEVSGPGRVSVSLERLFCRPSGEPP</sequence>
<dbReference type="Pfam" id="PF07963">
    <property type="entry name" value="N_methyl"/>
    <property type="match status" value="1"/>
</dbReference>
<organism evidence="4 5">
    <name type="scientific">Leminorella grimontii</name>
    <dbReference type="NCBI Taxonomy" id="82981"/>
    <lineage>
        <taxon>Bacteria</taxon>
        <taxon>Pseudomonadati</taxon>
        <taxon>Pseudomonadota</taxon>
        <taxon>Gammaproteobacteria</taxon>
        <taxon>Enterobacterales</taxon>
        <taxon>Budviciaceae</taxon>
        <taxon>Leminorella</taxon>
    </lineage>
</organism>
<dbReference type="NCBIfam" id="TIGR02532">
    <property type="entry name" value="IV_pilin_GFxxxE"/>
    <property type="match status" value="1"/>
</dbReference>
<comment type="subcellular location">
    <subcellularLocation>
        <location evidence="1">Membrane</location>
        <topology evidence="1">Single-pass membrane protein</topology>
    </subcellularLocation>
</comment>
<keyword evidence="2" id="KW-0812">Transmembrane</keyword>
<dbReference type="AlphaFoldDB" id="A0AAV5N387"/>
<accession>A0AAV5N387</accession>
<feature type="domain" description="Prepilin peptidase dependent protein C-like C-terminal" evidence="3">
    <location>
        <begin position="33"/>
        <end position="112"/>
    </location>
</feature>
<name>A0AAV5N387_9GAMM</name>
<keyword evidence="5" id="KW-1185">Reference proteome</keyword>
<protein>
    <recommendedName>
        <fullName evidence="3">Prepilin peptidase dependent protein C-like C-terminal domain-containing protein</fullName>
    </recommendedName>
</protein>
<dbReference type="InterPro" id="IPR022204">
    <property type="entry name" value="PpdC-like_C"/>
</dbReference>
<dbReference type="EMBL" id="BRLH01000002">
    <property type="protein sequence ID" value="GKX55373.1"/>
    <property type="molecule type" value="Genomic_DNA"/>
</dbReference>
<evidence type="ECO:0000259" key="3">
    <source>
        <dbReference type="Pfam" id="PF12528"/>
    </source>
</evidence>
<dbReference type="PROSITE" id="PS00409">
    <property type="entry name" value="PROKAR_NTER_METHYL"/>
    <property type="match status" value="1"/>
</dbReference>
<evidence type="ECO:0000313" key="5">
    <source>
        <dbReference type="Proteomes" id="UP001058124"/>
    </source>
</evidence>
<dbReference type="Pfam" id="PF12528">
    <property type="entry name" value="T2SSppdC"/>
    <property type="match status" value="1"/>
</dbReference>
<dbReference type="Proteomes" id="UP001058124">
    <property type="component" value="Unassembled WGS sequence"/>
</dbReference>
<evidence type="ECO:0000313" key="4">
    <source>
        <dbReference type="EMBL" id="GKX55373.1"/>
    </source>
</evidence>
<feature type="transmembrane region" description="Helical" evidence="2">
    <location>
        <begin position="12"/>
        <end position="33"/>
    </location>
</feature>
<dbReference type="RefSeq" id="WP_134388972.1">
    <property type="nucleotide sequence ID" value="NZ_BRLH01000002.1"/>
</dbReference>
<proteinExistence type="predicted"/>
<evidence type="ECO:0000256" key="2">
    <source>
        <dbReference type="SAM" id="Phobius"/>
    </source>
</evidence>